<proteinExistence type="predicted"/>
<dbReference type="InterPro" id="IPR011010">
    <property type="entry name" value="DNA_brk_join_enz"/>
</dbReference>
<comment type="caution">
    <text evidence="3">The sequence shown here is derived from an EMBL/GenBank/DDBJ whole genome shotgun (WGS) entry which is preliminary data.</text>
</comment>
<dbReference type="SUPFAM" id="SSF56349">
    <property type="entry name" value="DNA breaking-rejoining enzymes"/>
    <property type="match status" value="1"/>
</dbReference>
<gene>
    <name evidence="3" type="primary">xerC_1</name>
    <name evidence="3" type="ORF">NCTC11819_00125</name>
</gene>
<dbReference type="AlphaFoldDB" id="A0A8G2HST3"/>
<dbReference type="RefSeq" id="WP_081455750.1">
    <property type="nucleotide sequence ID" value="NZ_JACHMA010000001.1"/>
</dbReference>
<dbReference type="GeneID" id="61167606"/>
<feature type="domain" description="Tyr recombinase" evidence="2">
    <location>
        <begin position="106"/>
        <end position="272"/>
    </location>
</feature>
<dbReference type="EMBL" id="UGGQ01000006">
    <property type="protein sequence ID" value="STO15585.1"/>
    <property type="molecule type" value="Genomic_DNA"/>
</dbReference>
<dbReference type="GO" id="GO:0006310">
    <property type="term" value="P:DNA recombination"/>
    <property type="evidence" value="ECO:0007669"/>
    <property type="project" value="UniProtKB-KW"/>
</dbReference>
<evidence type="ECO:0000256" key="1">
    <source>
        <dbReference type="ARBA" id="ARBA00023172"/>
    </source>
</evidence>
<dbReference type="InterPro" id="IPR002104">
    <property type="entry name" value="Integrase_catalytic"/>
</dbReference>
<dbReference type="GO" id="GO:0003677">
    <property type="term" value="F:DNA binding"/>
    <property type="evidence" value="ECO:0007669"/>
    <property type="project" value="InterPro"/>
</dbReference>
<dbReference type="PANTHER" id="PTHR30349">
    <property type="entry name" value="PHAGE INTEGRASE-RELATED"/>
    <property type="match status" value="1"/>
</dbReference>
<dbReference type="InterPro" id="IPR013762">
    <property type="entry name" value="Integrase-like_cat_sf"/>
</dbReference>
<organism evidence="3 4">
    <name type="scientific">Mobiluncus mulieris</name>
    <dbReference type="NCBI Taxonomy" id="2052"/>
    <lineage>
        <taxon>Bacteria</taxon>
        <taxon>Bacillati</taxon>
        <taxon>Actinomycetota</taxon>
        <taxon>Actinomycetes</taxon>
        <taxon>Actinomycetales</taxon>
        <taxon>Actinomycetaceae</taxon>
        <taxon>Mobiluncus</taxon>
    </lineage>
</organism>
<dbReference type="GO" id="GO:0015074">
    <property type="term" value="P:DNA integration"/>
    <property type="evidence" value="ECO:0007669"/>
    <property type="project" value="InterPro"/>
</dbReference>
<dbReference type="InterPro" id="IPR050090">
    <property type="entry name" value="Tyrosine_recombinase_XerCD"/>
</dbReference>
<evidence type="ECO:0000259" key="2">
    <source>
        <dbReference type="PROSITE" id="PS51898"/>
    </source>
</evidence>
<name>A0A8G2HST3_9ACTO</name>
<accession>A0A8G2HST3</accession>
<dbReference type="PROSITE" id="PS51898">
    <property type="entry name" value="TYR_RECOMBINASE"/>
    <property type="match status" value="1"/>
</dbReference>
<dbReference type="Proteomes" id="UP000255284">
    <property type="component" value="Unassembled WGS sequence"/>
</dbReference>
<sequence length="275" mass="30913">MSTLPQGSLWRPLFDDFTACLLAKGTRPRTIETRLNYLQRLARTGVEPGEVTEEVLLDFSACHDWMPETRHSAFSSFRQFFAWAYRTGRLETDPAAGLPAIKRFVPPPRPISELDFEAALDQADERTRLILLLAGKMGLRRSEICLVHARDIQQDLLGYSLVVHGKGGKTRVVPIPDSLVFPLRRAGEIGGWVFPSLTAREGHLTSGTVAKLAKRVLPTGVCLHQLRHRFATIVYLRTKDLRAVQMLLGHDKVSTTQRYVAMDDQRLRLAVNFAA</sequence>
<dbReference type="Pfam" id="PF00589">
    <property type="entry name" value="Phage_integrase"/>
    <property type="match status" value="1"/>
</dbReference>
<dbReference type="Gene3D" id="1.10.443.10">
    <property type="entry name" value="Intergrase catalytic core"/>
    <property type="match status" value="1"/>
</dbReference>
<reference evidence="3 4" key="1">
    <citation type="submission" date="2018-06" db="EMBL/GenBank/DDBJ databases">
        <authorList>
            <consortium name="Pathogen Informatics"/>
            <person name="Doyle S."/>
        </authorList>
    </citation>
    <scope>NUCLEOTIDE SEQUENCE [LARGE SCALE GENOMIC DNA]</scope>
    <source>
        <strain evidence="3 4">NCTC11819</strain>
    </source>
</reference>
<keyword evidence="1" id="KW-0233">DNA recombination</keyword>
<dbReference type="PANTHER" id="PTHR30349:SF64">
    <property type="entry name" value="PROPHAGE INTEGRASE INTD-RELATED"/>
    <property type="match status" value="1"/>
</dbReference>
<protein>
    <submittedName>
        <fullName evidence="3">Tyrosine recombinase XerC</fullName>
    </submittedName>
</protein>
<evidence type="ECO:0000313" key="4">
    <source>
        <dbReference type="Proteomes" id="UP000255284"/>
    </source>
</evidence>
<evidence type="ECO:0000313" key="3">
    <source>
        <dbReference type="EMBL" id="STO15585.1"/>
    </source>
</evidence>